<evidence type="ECO:0000313" key="1">
    <source>
        <dbReference type="EMBL" id="GBL73568.1"/>
    </source>
</evidence>
<dbReference type="Proteomes" id="UP000499080">
    <property type="component" value="Unassembled WGS sequence"/>
</dbReference>
<evidence type="ECO:0000313" key="2">
    <source>
        <dbReference type="Proteomes" id="UP000499080"/>
    </source>
</evidence>
<reference evidence="1 2" key="1">
    <citation type="journal article" date="2019" name="Sci. Rep.">
        <title>Orb-weaving spider Araneus ventricosus genome elucidates the spidroin gene catalogue.</title>
        <authorList>
            <person name="Kono N."/>
            <person name="Nakamura H."/>
            <person name="Ohtoshi R."/>
            <person name="Moran D.A.P."/>
            <person name="Shinohara A."/>
            <person name="Yoshida Y."/>
            <person name="Fujiwara M."/>
            <person name="Mori M."/>
            <person name="Tomita M."/>
            <person name="Arakawa K."/>
        </authorList>
    </citation>
    <scope>NUCLEOTIDE SEQUENCE [LARGE SCALE GENOMIC DNA]</scope>
</reference>
<comment type="caution">
    <text evidence="1">The sequence shown here is derived from an EMBL/GenBank/DDBJ whole genome shotgun (WGS) entry which is preliminary data.</text>
</comment>
<sequence>FLSKDEAHIRGRLDLFYARRPLTQSVKTPQRRRLPILLTRQAHGRERNCNCPPLLRNGSLCNNRGESQGRLKLKQPLSEIRKKNLDVLVLVMKSNNRESFKRPQLKALKDFYV</sequence>
<proteinExistence type="predicted"/>
<organism evidence="1 2">
    <name type="scientific">Araneus ventricosus</name>
    <name type="common">Orbweaver spider</name>
    <name type="synonym">Epeira ventricosa</name>
    <dbReference type="NCBI Taxonomy" id="182803"/>
    <lineage>
        <taxon>Eukaryota</taxon>
        <taxon>Metazoa</taxon>
        <taxon>Ecdysozoa</taxon>
        <taxon>Arthropoda</taxon>
        <taxon>Chelicerata</taxon>
        <taxon>Arachnida</taxon>
        <taxon>Araneae</taxon>
        <taxon>Araneomorphae</taxon>
        <taxon>Entelegynae</taxon>
        <taxon>Araneoidea</taxon>
        <taxon>Araneidae</taxon>
        <taxon>Araneus</taxon>
    </lineage>
</organism>
<dbReference type="AlphaFoldDB" id="A0A4Y2A1E1"/>
<accession>A0A4Y2A1E1</accession>
<gene>
    <name evidence="1" type="ORF">AVEN_130160_1</name>
</gene>
<name>A0A4Y2A1E1_ARAVE</name>
<protein>
    <submittedName>
        <fullName evidence="1">Uncharacterized protein</fullName>
    </submittedName>
</protein>
<keyword evidence="2" id="KW-1185">Reference proteome</keyword>
<dbReference type="EMBL" id="BGPR01154991">
    <property type="protein sequence ID" value="GBL73568.1"/>
    <property type="molecule type" value="Genomic_DNA"/>
</dbReference>
<feature type="non-terminal residue" evidence="1">
    <location>
        <position position="1"/>
    </location>
</feature>